<evidence type="ECO:0000313" key="2">
    <source>
        <dbReference type="Proteomes" id="UP001185254"/>
    </source>
</evidence>
<proteinExistence type="predicted"/>
<dbReference type="RefSeq" id="WP_310066511.1">
    <property type="nucleotide sequence ID" value="NZ_JAVDQN010000002.1"/>
</dbReference>
<evidence type="ECO:0000313" key="1">
    <source>
        <dbReference type="EMBL" id="MDR6376082.1"/>
    </source>
</evidence>
<protein>
    <submittedName>
        <fullName evidence="1">Uncharacterized protein</fullName>
    </submittedName>
</protein>
<keyword evidence="2" id="KW-1185">Reference proteome</keyword>
<sequence length="211" mass="23030">MKAERPAVRFSSSFGLLVHEGSTAVPGDRRCLPTDASVLFAAVKSHGIENESAFESGCSFRASCFEDSGSDYVEMTFEIAGQHITWLADGSDAEVWEACASWARQGCVYVDLRGPHESVLHCVPSQALDLTLSRPWSTLKPGDLAAKRNFLYFATGIADSSLIHASVPEIIYGQPLRCVSVNVLLTESTKPLISCEALFREHDALSKFLRD</sequence>
<gene>
    <name evidence="1" type="ORF">J2776_002782</name>
</gene>
<dbReference type="Proteomes" id="UP001185254">
    <property type="component" value="Unassembled WGS sequence"/>
</dbReference>
<dbReference type="EMBL" id="JAVDQN010000002">
    <property type="protein sequence ID" value="MDR6376082.1"/>
    <property type="molecule type" value="Genomic_DNA"/>
</dbReference>
<accession>A0ABU1KYR7</accession>
<organism evidence="1 2">
    <name type="scientific">Paraburkholderia caledonica</name>
    <dbReference type="NCBI Taxonomy" id="134536"/>
    <lineage>
        <taxon>Bacteria</taxon>
        <taxon>Pseudomonadati</taxon>
        <taxon>Pseudomonadota</taxon>
        <taxon>Betaproteobacteria</taxon>
        <taxon>Burkholderiales</taxon>
        <taxon>Burkholderiaceae</taxon>
        <taxon>Paraburkholderia</taxon>
    </lineage>
</organism>
<reference evidence="1 2" key="1">
    <citation type="submission" date="2023-07" db="EMBL/GenBank/DDBJ databases">
        <title>Sorghum-associated microbial communities from plants grown in Nebraska, USA.</title>
        <authorList>
            <person name="Schachtman D."/>
        </authorList>
    </citation>
    <scope>NUCLEOTIDE SEQUENCE [LARGE SCALE GENOMIC DNA]</scope>
    <source>
        <strain evidence="1 2">DS1039</strain>
    </source>
</reference>
<name>A0ABU1KYR7_9BURK</name>
<comment type="caution">
    <text evidence="1">The sequence shown here is derived from an EMBL/GenBank/DDBJ whole genome shotgun (WGS) entry which is preliminary data.</text>
</comment>